<name>A0ACB9BIR6_CICIN</name>
<comment type="caution">
    <text evidence="1">The sequence shown here is derived from an EMBL/GenBank/DDBJ whole genome shotgun (WGS) entry which is preliminary data.</text>
</comment>
<keyword evidence="2" id="KW-1185">Reference proteome</keyword>
<accession>A0ACB9BIR6</accession>
<reference evidence="2" key="1">
    <citation type="journal article" date="2022" name="Mol. Ecol. Resour.">
        <title>The genomes of chicory, endive, great burdock and yacon provide insights into Asteraceae palaeo-polyploidization history and plant inulin production.</title>
        <authorList>
            <person name="Fan W."/>
            <person name="Wang S."/>
            <person name="Wang H."/>
            <person name="Wang A."/>
            <person name="Jiang F."/>
            <person name="Liu H."/>
            <person name="Zhao H."/>
            <person name="Xu D."/>
            <person name="Zhang Y."/>
        </authorList>
    </citation>
    <scope>NUCLEOTIDE SEQUENCE [LARGE SCALE GENOMIC DNA]</scope>
    <source>
        <strain evidence="2">cv. Punajuju</strain>
    </source>
</reference>
<evidence type="ECO:0000313" key="1">
    <source>
        <dbReference type="EMBL" id="KAI3722033.1"/>
    </source>
</evidence>
<organism evidence="1 2">
    <name type="scientific">Cichorium intybus</name>
    <name type="common">Chicory</name>
    <dbReference type="NCBI Taxonomy" id="13427"/>
    <lineage>
        <taxon>Eukaryota</taxon>
        <taxon>Viridiplantae</taxon>
        <taxon>Streptophyta</taxon>
        <taxon>Embryophyta</taxon>
        <taxon>Tracheophyta</taxon>
        <taxon>Spermatophyta</taxon>
        <taxon>Magnoliopsida</taxon>
        <taxon>eudicotyledons</taxon>
        <taxon>Gunneridae</taxon>
        <taxon>Pentapetalae</taxon>
        <taxon>asterids</taxon>
        <taxon>campanulids</taxon>
        <taxon>Asterales</taxon>
        <taxon>Asteraceae</taxon>
        <taxon>Cichorioideae</taxon>
        <taxon>Cichorieae</taxon>
        <taxon>Cichoriinae</taxon>
        <taxon>Cichorium</taxon>
    </lineage>
</organism>
<dbReference type="Proteomes" id="UP001055811">
    <property type="component" value="Linkage Group LG06"/>
</dbReference>
<sequence>MIPIIFSHTYTQEAGPPKATHQWASTLSSSSLGRRSNSGQQQHFCHCYGIISPGLKQLNPPSSKLKGYKLAIGGGVGNIGKSINFGGGDGGDEGDEGGLFKRRIILPEDLVRSAQLLRYIAINARPTTVRFISRSLPLAFSSGFIGR</sequence>
<dbReference type="EMBL" id="CM042014">
    <property type="protein sequence ID" value="KAI3722033.1"/>
    <property type="molecule type" value="Genomic_DNA"/>
</dbReference>
<protein>
    <submittedName>
        <fullName evidence="1">Uncharacterized protein</fullName>
    </submittedName>
</protein>
<proteinExistence type="predicted"/>
<evidence type="ECO:0000313" key="2">
    <source>
        <dbReference type="Proteomes" id="UP001055811"/>
    </source>
</evidence>
<gene>
    <name evidence="1" type="ORF">L2E82_33057</name>
</gene>
<reference evidence="1 2" key="2">
    <citation type="journal article" date="2022" name="Mol. Ecol. Resour.">
        <title>The genomes of chicory, endive, great burdock and yacon provide insights into Asteraceae paleo-polyploidization history and plant inulin production.</title>
        <authorList>
            <person name="Fan W."/>
            <person name="Wang S."/>
            <person name="Wang H."/>
            <person name="Wang A."/>
            <person name="Jiang F."/>
            <person name="Liu H."/>
            <person name="Zhao H."/>
            <person name="Xu D."/>
            <person name="Zhang Y."/>
        </authorList>
    </citation>
    <scope>NUCLEOTIDE SEQUENCE [LARGE SCALE GENOMIC DNA]</scope>
    <source>
        <strain evidence="2">cv. Punajuju</strain>
        <tissue evidence="1">Leaves</tissue>
    </source>
</reference>